<feature type="transmembrane region" description="Helical" evidence="24">
    <location>
        <begin position="149"/>
        <end position="170"/>
    </location>
</feature>
<dbReference type="PANTHER" id="PTHR46382:SF1">
    <property type="entry name" value="PHOSPHATIDATE CYTIDYLYLTRANSFERASE"/>
    <property type="match status" value="1"/>
</dbReference>
<evidence type="ECO:0000256" key="19">
    <source>
        <dbReference type="ARBA" id="ARBA00031825"/>
    </source>
</evidence>
<feature type="transmembrane region" description="Helical" evidence="24">
    <location>
        <begin position="92"/>
        <end position="115"/>
    </location>
</feature>
<gene>
    <name evidence="25" type="ORF">J2S73_002004</name>
</gene>
<evidence type="ECO:0000256" key="18">
    <source>
        <dbReference type="ARBA" id="ARBA00029893"/>
    </source>
</evidence>
<evidence type="ECO:0000256" key="13">
    <source>
        <dbReference type="ARBA" id="ARBA00022989"/>
    </source>
</evidence>
<evidence type="ECO:0000256" key="5">
    <source>
        <dbReference type="ARBA" id="ARBA00010185"/>
    </source>
</evidence>
<evidence type="ECO:0000256" key="22">
    <source>
        <dbReference type="ARBA" id="ARBA00032743"/>
    </source>
</evidence>
<dbReference type="EC" id="2.7.7.41" evidence="6"/>
<evidence type="ECO:0000256" key="17">
    <source>
        <dbReference type="ARBA" id="ARBA00023264"/>
    </source>
</evidence>
<evidence type="ECO:0000256" key="7">
    <source>
        <dbReference type="ARBA" id="ARBA00019373"/>
    </source>
</evidence>
<feature type="transmembrane region" description="Helical" evidence="24">
    <location>
        <begin position="122"/>
        <end position="143"/>
    </location>
</feature>
<evidence type="ECO:0000256" key="21">
    <source>
        <dbReference type="ARBA" id="ARBA00032396"/>
    </source>
</evidence>
<name>A0AAE3VP67_9HYPH</name>
<dbReference type="GO" id="GO:0016024">
    <property type="term" value="P:CDP-diacylglycerol biosynthetic process"/>
    <property type="evidence" value="ECO:0007669"/>
    <property type="project" value="TreeGrafter"/>
</dbReference>
<comment type="subcellular location">
    <subcellularLocation>
        <location evidence="2">Cell membrane</location>
        <topology evidence="2">Multi-pass membrane protein</topology>
    </subcellularLocation>
</comment>
<evidence type="ECO:0000256" key="3">
    <source>
        <dbReference type="ARBA" id="ARBA00005119"/>
    </source>
</evidence>
<evidence type="ECO:0000256" key="8">
    <source>
        <dbReference type="ARBA" id="ARBA00022475"/>
    </source>
</evidence>
<feature type="transmembrane region" description="Helical" evidence="24">
    <location>
        <begin position="216"/>
        <end position="235"/>
    </location>
</feature>
<dbReference type="PANTHER" id="PTHR46382">
    <property type="entry name" value="PHOSPHATIDATE CYTIDYLYLTRANSFERASE"/>
    <property type="match status" value="1"/>
</dbReference>
<dbReference type="Pfam" id="PF01148">
    <property type="entry name" value="CTP_transf_1"/>
    <property type="match status" value="1"/>
</dbReference>
<comment type="pathway">
    <text evidence="3">Phospholipid metabolism; CDP-diacylglycerol biosynthesis; CDP-diacylglycerol from sn-glycerol 3-phosphate: step 3/3.</text>
</comment>
<keyword evidence="9" id="KW-0444">Lipid biosynthesis</keyword>
<keyword evidence="8" id="KW-1003">Cell membrane</keyword>
<evidence type="ECO:0000256" key="12">
    <source>
        <dbReference type="ARBA" id="ARBA00022695"/>
    </source>
</evidence>
<evidence type="ECO:0000256" key="15">
    <source>
        <dbReference type="ARBA" id="ARBA00023136"/>
    </source>
</evidence>
<dbReference type="GO" id="GO:0004605">
    <property type="term" value="F:phosphatidate cytidylyltransferase activity"/>
    <property type="evidence" value="ECO:0007669"/>
    <property type="project" value="UniProtKB-EC"/>
</dbReference>
<dbReference type="EMBL" id="JAUSUL010000002">
    <property type="protein sequence ID" value="MDQ0315547.1"/>
    <property type="molecule type" value="Genomic_DNA"/>
</dbReference>
<evidence type="ECO:0000256" key="4">
    <source>
        <dbReference type="ARBA" id="ARBA00005189"/>
    </source>
</evidence>
<evidence type="ECO:0000313" key="26">
    <source>
        <dbReference type="Proteomes" id="UP001229244"/>
    </source>
</evidence>
<evidence type="ECO:0000256" key="16">
    <source>
        <dbReference type="ARBA" id="ARBA00023209"/>
    </source>
</evidence>
<evidence type="ECO:0000256" key="23">
    <source>
        <dbReference type="ARBA" id="ARBA00033406"/>
    </source>
</evidence>
<evidence type="ECO:0000256" key="20">
    <source>
        <dbReference type="ARBA" id="ARBA00032253"/>
    </source>
</evidence>
<reference evidence="25" key="1">
    <citation type="submission" date="2023-07" db="EMBL/GenBank/DDBJ databases">
        <title>Genomic Encyclopedia of Type Strains, Phase IV (KMG-IV): sequencing the most valuable type-strain genomes for metagenomic binning, comparative biology and taxonomic classification.</title>
        <authorList>
            <person name="Goeker M."/>
        </authorList>
    </citation>
    <scope>NUCLEOTIDE SEQUENCE</scope>
    <source>
        <strain evidence="25">DSM 21202</strain>
    </source>
</reference>
<organism evidence="25 26">
    <name type="scientific">Amorphus orientalis</name>
    <dbReference type="NCBI Taxonomy" id="649198"/>
    <lineage>
        <taxon>Bacteria</taxon>
        <taxon>Pseudomonadati</taxon>
        <taxon>Pseudomonadota</taxon>
        <taxon>Alphaproteobacteria</taxon>
        <taxon>Hyphomicrobiales</taxon>
        <taxon>Amorphaceae</taxon>
        <taxon>Amorphus</taxon>
    </lineage>
</organism>
<evidence type="ECO:0000313" key="25">
    <source>
        <dbReference type="EMBL" id="MDQ0315547.1"/>
    </source>
</evidence>
<keyword evidence="11 24" id="KW-0812">Transmembrane</keyword>
<comment type="catalytic activity">
    <reaction evidence="1">
        <text>a 1,2-diacyl-sn-glycero-3-phosphate + CTP + H(+) = a CDP-1,2-diacyl-sn-glycerol + diphosphate</text>
        <dbReference type="Rhea" id="RHEA:16229"/>
        <dbReference type="ChEBI" id="CHEBI:15378"/>
        <dbReference type="ChEBI" id="CHEBI:33019"/>
        <dbReference type="ChEBI" id="CHEBI:37563"/>
        <dbReference type="ChEBI" id="CHEBI:58332"/>
        <dbReference type="ChEBI" id="CHEBI:58608"/>
        <dbReference type="EC" id="2.7.7.41"/>
    </reaction>
</comment>
<comment type="similarity">
    <text evidence="5">Belongs to the CDS family.</text>
</comment>
<keyword evidence="17" id="KW-1208">Phospholipid metabolism</keyword>
<feature type="transmembrane region" description="Helical" evidence="24">
    <location>
        <begin position="43"/>
        <end position="60"/>
    </location>
</feature>
<feature type="transmembrane region" description="Helical" evidence="24">
    <location>
        <begin position="67"/>
        <end position="86"/>
    </location>
</feature>
<evidence type="ECO:0000256" key="9">
    <source>
        <dbReference type="ARBA" id="ARBA00022516"/>
    </source>
</evidence>
<protein>
    <recommendedName>
        <fullName evidence="7">Phosphatidate cytidylyltransferase</fullName>
        <ecNumber evidence="6">2.7.7.41</ecNumber>
    </recommendedName>
    <alternativeName>
        <fullName evidence="20">CDP-DAG synthase</fullName>
    </alternativeName>
    <alternativeName>
        <fullName evidence="22">CDP-DG synthase</fullName>
    </alternativeName>
    <alternativeName>
        <fullName evidence="18">CDP-diacylglycerol synthase</fullName>
    </alternativeName>
    <alternativeName>
        <fullName evidence="21">CDP-diglyceride pyrophosphorylase</fullName>
    </alternativeName>
    <alternativeName>
        <fullName evidence="23">CDP-diglyceride synthase</fullName>
    </alternativeName>
    <alternativeName>
        <fullName evidence="19">CTP:phosphatidate cytidylyltransferase</fullName>
    </alternativeName>
</protein>
<evidence type="ECO:0000256" key="6">
    <source>
        <dbReference type="ARBA" id="ARBA00012487"/>
    </source>
</evidence>
<evidence type="ECO:0000256" key="14">
    <source>
        <dbReference type="ARBA" id="ARBA00023098"/>
    </source>
</evidence>
<evidence type="ECO:0000256" key="2">
    <source>
        <dbReference type="ARBA" id="ARBA00004651"/>
    </source>
</evidence>
<keyword evidence="26" id="KW-1185">Reference proteome</keyword>
<dbReference type="AlphaFoldDB" id="A0AAE3VP67"/>
<keyword evidence="12 25" id="KW-0548">Nucleotidyltransferase</keyword>
<keyword evidence="14" id="KW-0443">Lipid metabolism</keyword>
<evidence type="ECO:0000256" key="1">
    <source>
        <dbReference type="ARBA" id="ARBA00001698"/>
    </source>
</evidence>
<dbReference type="RefSeq" id="WP_306885373.1">
    <property type="nucleotide sequence ID" value="NZ_JAUSUL010000002.1"/>
</dbReference>
<keyword evidence="16" id="KW-0594">Phospholipid biosynthesis</keyword>
<dbReference type="Proteomes" id="UP001229244">
    <property type="component" value="Unassembled WGS sequence"/>
</dbReference>
<dbReference type="GO" id="GO:0005886">
    <property type="term" value="C:plasma membrane"/>
    <property type="evidence" value="ECO:0007669"/>
    <property type="project" value="UniProtKB-SubCell"/>
</dbReference>
<comment type="caution">
    <text evidence="25">The sequence shown here is derived from an EMBL/GenBank/DDBJ whole genome shotgun (WGS) entry which is preliminary data.</text>
</comment>
<comment type="pathway">
    <text evidence="4">Lipid metabolism.</text>
</comment>
<keyword evidence="13 24" id="KW-1133">Transmembrane helix</keyword>
<evidence type="ECO:0000256" key="10">
    <source>
        <dbReference type="ARBA" id="ARBA00022679"/>
    </source>
</evidence>
<keyword evidence="15 24" id="KW-0472">Membrane</keyword>
<accession>A0AAE3VP67</accession>
<proteinExistence type="inferred from homology"/>
<feature type="transmembrane region" description="Helical" evidence="24">
    <location>
        <begin position="191"/>
        <end position="210"/>
    </location>
</feature>
<evidence type="ECO:0000256" key="24">
    <source>
        <dbReference type="SAM" id="Phobius"/>
    </source>
</evidence>
<evidence type="ECO:0000256" key="11">
    <source>
        <dbReference type="ARBA" id="ARBA00022692"/>
    </source>
</evidence>
<sequence length="297" mass="30174">MARDVAIEHGRPKHRHAELAQRVLSAAVLVPGALVLAWAGEAYFTAGLILLGAVVIAEWFRMISVPLSSIAFAVALAVLVAASIGADYRGAGFAALVLIVGSVLTAAAVTAVAAAGRTRRSVRFWAAGGLAYAGFGTVSFIALRHGDDGFAAILFVFAVSWATDVFAYFVGRTIGGPKLWPAVSPKKTWSGAIGGAVAAAAAGALLALGLSLPLTLIGVLIFCALSAIAQLGDLFESGAKRRFGIKDSSRLIPGHGGLMDRVDGLLAAGVLALVIGSLVHGPLEPAVGVLTAIGAFQ</sequence>
<keyword evidence="10 25" id="KW-0808">Transferase</keyword>